<organism evidence="2 3">
    <name type="scientific">Edhazardia aedis (strain USNM 41457)</name>
    <name type="common">Microsporidian parasite</name>
    <dbReference type="NCBI Taxonomy" id="1003232"/>
    <lineage>
        <taxon>Eukaryota</taxon>
        <taxon>Fungi</taxon>
        <taxon>Fungi incertae sedis</taxon>
        <taxon>Microsporidia</taxon>
        <taxon>Edhazardia</taxon>
    </lineage>
</organism>
<dbReference type="AlphaFoldDB" id="J9DJS7"/>
<evidence type="ECO:0000313" key="3">
    <source>
        <dbReference type="Proteomes" id="UP000003163"/>
    </source>
</evidence>
<proteinExistence type="predicted"/>
<evidence type="ECO:0000256" key="1">
    <source>
        <dbReference type="SAM" id="Phobius"/>
    </source>
</evidence>
<sequence>MHSKYLNNIFSRHWSKKHEADKLYKYIVSCDFIFILVLRDIFWHFSFTGFYPVMDAVLMLRGHDCIHDQMLPSYHFCCKITVIPFFNYLVSVRNFQKKTFNSKCELIIK</sequence>
<dbReference type="HOGENOM" id="CLU_2183906_0_0_1"/>
<reference evidence="2 3" key="1">
    <citation type="submission" date="2011-08" db="EMBL/GenBank/DDBJ databases">
        <authorList>
            <person name="Liu Z.J."/>
            <person name="Shi F.L."/>
            <person name="Lu J.Q."/>
            <person name="Li M."/>
            <person name="Wang Z.L."/>
        </authorList>
    </citation>
    <scope>NUCLEOTIDE SEQUENCE [LARGE SCALE GENOMIC DNA]</scope>
    <source>
        <strain evidence="2 3">USNM 41457</strain>
    </source>
</reference>
<comment type="caution">
    <text evidence="2">The sequence shown here is derived from an EMBL/GenBank/DDBJ whole genome shotgun (WGS) entry which is preliminary data.</text>
</comment>
<reference evidence="3" key="2">
    <citation type="submission" date="2015-07" db="EMBL/GenBank/DDBJ databases">
        <title>Contrasting host-pathogen interactions and genome evolution in two generalist and specialist microsporidian pathogens of mosquitoes.</title>
        <authorList>
            <consortium name="The Broad Institute Genomics Platform"/>
            <consortium name="The Broad Institute Genome Sequencing Center for Infectious Disease"/>
            <person name="Cuomo C.A."/>
            <person name="Sanscrainte N.D."/>
            <person name="Goldberg J.M."/>
            <person name="Heiman D."/>
            <person name="Young S."/>
            <person name="Zeng Q."/>
            <person name="Becnel J.J."/>
            <person name="Birren B.W."/>
        </authorList>
    </citation>
    <scope>NUCLEOTIDE SEQUENCE [LARGE SCALE GENOMIC DNA]</scope>
    <source>
        <strain evidence="3">USNM 41457</strain>
    </source>
</reference>
<keyword evidence="1" id="KW-1133">Transmembrane helix</keyword>
<keyword evidence="3" id="KW-1185">Reference proteome</keyword>
<feature type="transmembrane region" description="Helical" evidence="1">
    <location>
        <begin position="71"/>
        <end position="90"/>
    </location>
</feature>
<dbReference type="VEuPathDB" id="MicrosporidiaDB:EDEG_00407"/>
<keyword evidence="1" id="KW-0472">Membrane</keyword>
<keyword evidence="1" id="KW-0812">Transmembrane</keyword>
<name>J9DJS7_EDHAE</name>
<dbReference type="EMBL" id="AFBI03000004">
    <property type="protein sequence ID" value="EJW01592.1"/>
    <property type="molecule type" value="Genomic_DNA"/>
</dbReference>
<dbReference type="Proteomes" id="UP000003163">
    <property type="component" value="Unassembled WGS sequence"/>
</dbReference>
<evidence type="ECO:0000313" key="2">
    <source>
        <dbReference type="EMBL" id="EJW01592.1"/>
    </source>
</evidence>
<accession>J9DJS7</accession>
<dbReference type="InParanoid" id="J9DJS7"/>
<feature type="transmembrane region" description="Helical" evidence="1">
    <location>
        <begin position="26"/>
        <end position="51"/>
    </location>
</feature>
<protein>
    <submittedName>
        <fullName evidence="2">Uncharacterized protein</fullName>
    </submittedName>
</protein>
<gene>
    <name evidence="2" type="ORF">EDEG_00407</name>
</gene>